<dbReference type="EMBL" id="JBEPSH010000002">
    <property type="protein sequence ID" value="MET4576220.1"/>
    <property type="molecule type" value="Genomic_DNA"/>
</dbReference>
<comment type="caution">
    <text evidence="3">The sequence shown here is derived from an EMBL/GenBank/DDBJ whole genome shotgun (WGS) entry which is preliminary data.</text>
</comment>
<dbReference type="RefSeq" id="WP_354442175.1">
    <property type="nucleotide sequence ID" value="NZ_JBEPSH010000002.1"/>
</dbReference>
<organism evidence="3 4">
    <name type="scientific">Ottowia thiooxydans</name>
    <dbReference type="NCBI Taxonomy" id="219182"/>
    <lineage>
        <taxon>Bacteria</taxon>
        <taxon>Pseudomonadati</taxon>
        <taxon>Pseudomonadota</taxon>
        <taxon>Betaproteobacteria</taxon>
        <taxon>Burkholderiales</taxon>
        <taxon>Comamonadaceae</taxon>
        <taxon>Ottowia</taxon>
    </lineage>
</organism>
<dbReference type="Pfam" id="PF18203">
    <property type="entry name" value="IPTL-CTERM"/>
    <property type="match status" value="1"/>
</dbReference>
<protein>
    <recommendedName>
        <fullName evidence="2">IPTL-CTERM protein sorting domain-containing protein</fullName>
    </recommendedName>
</protein>
<gene>
    <name evidence="3" type="ORF">ABIE13_001320</name>
</gene>
<evidence type="ECO:0000256" key="1">
    <source>
        <dbReference type="SAM" id="SignalP"/>
    </source>
</evidence>
<keyword evidence="1" id="KW-0732">Signal</keyword>
<evidence type="ECO:0000259" key="2">
    <source>
        <dbReference type="Pfam" id="PF18203"/>
    </source>
</evidence>
<name>A0ABV2Q5A7_9BURK</name>
<dbReference type="NCBIfam" id="TIGR04174">
    <property type="entry name" value="IPTL_CTERM"/>
    <property type="match status" value="1"/>
</dbReference>
<evidence type="ECO:0000313" key="4">
    <source>
        <dbReference type="Proteomes" id="UP001549320"/>
    </source>
</evidence>
<reference evidence="3 4" key="1">
    <citation type="submission" date="2024-06" db="EMBL/GenBank/DDBJ databases">
        <title>Sorghum-associated microbial communities from plants grown in Nebraska, USA.</title>
        <authorList>
            <person name="Schachtman D."/>
        </authorList>
    </citation>
    <scope>NUCLEOTIDE SEQUENCE [LARGE SCALE GENOMIC DNA]</scope>
    <source>
        <strain evidence="3 4">2709</strain>
    </source>
</reference>
<feature type="signal peptide" evidence="1">
    <location>
        <begin position="1"/>
        <end position="19"/>
    </location>
</feature>
<dbReference type="Proteomes" id="UP001549320">
    <property type="component" value="Unassembled WGS sequence"/>
</dbReference>
<accession>A0ABV2Q5A7</accession>
<keyword evidence="4" id="KW-1185">Reference proteome</keyword>
<feature type="chain" id="PRO_5046436146" description="IPTL-CTERM protein sorting domain-containing protein" evidence="1">
    <location>
        <begin position="20"/>
        <end position="240"/>
    </location>
</feature>
<evidence type="ECO:0000313" key="3">
    <source>
        <dbReference type="EMBL" id="MET4576220.1"/>
    </source>
</evidence>
<dbReference type="InterPro" id="IPR026442">
    <property type="entry name" value="IPTL_CTERM"/>
</dbReference>
<feature type="domain" description="IPTL-CTERM protein sorting" evidence="2">
    <location>
        <begin position="205"/>
        <end position="230"/>
    </location>
</feature>
<sequence>MLRWFVMLCAAVSTFGAQAATYLYQSGPASYVSNSVTCASPHHCGQYTIGQQVVTGTFTTATPLAPNLVDANIIPNLTSYSFNGGLFVIDSGSQASRVNSFRVTTNASGAITSAFVELHRWTYSAASSPPQGPHVDGDRRNQIVLFPSGGAFSAINLFCLGNAIGTSADGTSDTCLASGGDEFGSSGISASGALFTTSAPISVNAVPTLSEWALIILALACAALGWRRMQSVSPDTPRPS</sequence>
<proteinExistence type="predicted"/>